<accession>A0A1I4RXP0</accession>
<gene>
    <name evidence="2" type="ORF">SAMN05421721_11052</name>
</gene>
<evidence type="ECO:0000256" key="1">
    <source>
        <dbReference type="SAM" id="MobiDB-lite"/>
    </source>
</evidence>
<dbReference type="RefSeq" id="WP_177217636.1">
    <property type="nucleotide sequence ID" value="NZ_FOUO01000010.1"/>
</dbReference>
<evidence type="ECO:0008006" key="4">
    <source>
        <dbReference type="Google" id="ProtNLM"/>
    </source>
</evidence>
<protein>
    <recommendedName>
        <fullName evidence="4">DUF1289 domain-containing protein</fullName>
    </recommendedName>
</protein>
<reference evidence="2 3" key="1">
    <citation type="submission" date="2016-10" db="EMBL/GenBank/DDBJ databases">
        <authorList>
            <person name="de Groot N.N."/>
        </authorList>
    </citation>
    <scope>NUCLEOTIDE SEQUENCE [LARGE SCALE GENOMIC DNA]</scope>
    <source>
        <strain evidence="2 3">DSM 4180</strain>
    </source>
</reference>
<proteinExistence type="predicted"/>
<sequence length="143" mass="15172">MKTPCIHICRAEHGRCIGCGRTIMEIAAWARFTDREREEIMARLRAEGYDGAVAPAPAPADPPQEDTSQEGRVAAPVPGPAPAPGAVVLCPATRHLPRSVRIDGIPYGERVVRLVEALQAIADGDGDGEACRAIARRALGEEG</sequence>
<organism evidence="2 3">
    <name type="scientific">Ectothiorhodospira mobilis</name>
    <dbReference type="NCBI Taxonomy" id="195064"/>
    <lineage>
        <taxon>Bacteria</taxon>
        <taxon>Pseudomonadati</taxon>
        <taxon>Pseudomonadota</taxon>
        <taxon>Gammaproteobacteria</taxon>
        <taxon>Chromatiales</taxon>
        <taxon>Ectothiorhodospiraceae</taxon>
        <taxon>Ectothiorhodospira</taxon>
    </lineage>
</organism>
<dbReference type="EMBL" id="FOUO01000010">
    <property type="protein sequence ID" value="SFM56790.1"/>
    <property type="molecule type" value="Genomic_DNA"/>
</dbReference>
<evidence type="ECO:0000313" key="2">
    <source>
        <dbReference type="EMBL" id="SFM56790.1"/>
    </source>
</evidence>
<evidence type="ECO:0000313" key="3">
    <source>
        <dbReference type="Proteomes" id="UP000199556"/>
    </source>
</evidence>
<dbReference type="AlphaFoldDB" id="A0A1I4RXP0"/>
<dbReference type="Pfam" id="PF06945">
    <property type="entry name" value="DUF1289"/>
    <property type="match status" value="1"/>
</dbReference>
<dbReference type="InterPro" id="IPR010710">
    <property type="entry name" value="DUF1289"/>
</dbReference>
<dbReference type="Proteomes" id="UP000199556">
    <property type="component" value="Unassembled WGS sequence"/>
</dbReference>
<keyword evidence="3" id="KW-1185">Reference proteome</keyword>
<feature type="region of interest" description="Disordered" evidence="1">
    <location>
        <begin position="52"/>
        <end position="80"/>
    </location>
</feature>
<dbReference type="STRING" id="195064.SAMN05421721_11052"/>
<name>A0A1I4RXP0_ECTMO</name>